<dbReference type="InterPro" id="IPR008995">
    <property type="entry name" value="Mo/tungstate-bd_C_term_dom"/>
</dbReference>
<evidence type="ECO:0000256" key="2">
    <source>
        <dbReference type="ARBA" id="ARBA00022741"/>
    </source>
</evidence>
<feature type="domain" description="ABC transporter" evidence="6">
    <location>
        <begin position="30"/>
        <end position="260"/>
    </location>
</feature>
<proteinExistence type="predicted"/>
<evidence type="ECO:0000256" key="3">
    <source>
        <dbReference type="ARBA" id="ARBA00022840"/>
    </source>
</evidence>
<gene>
    <name evidence="7" type="ORF">BDZ31_003917</name>
</gene>
<evidence type="ECO:0000256" key="1">
    <source>
        <dbReference type="ARBA" id="ARBA00022448"/>
    </source>
</evidence>
<dbReference type="PANTHER" id="PTHR42781:SF4">
    <property type="entry name" value="SPERMIDINE_PUTRESCINE IMPORT ATP-BINDING PROTEIN POTA"/>
    <property type="match status" value="1"/>
</dbReference>
<keyword evidence="2" id="KW-0547">Nucleotide-binding</keyword>
<dbReference type="SMART" id="SM00382">
    <property type="entry name" value="AAA"/>
    <property type="match status" value="1"/>
</dbReference>
<evidence type="ECO:0000256" key="4">
    <source>
        <dbReference type="ARBA" id="ARBA00066388"/>
    </source>
</evidence>
<keyword evidence="1" id="KW-0813">Transport</keyword>
<dbReference type="PROSITE" id="PS00211">
    <property type="entry name" value="ABC_TRANSPORTER_1"/>
    <property type="match status" value="1"/>
</dbReference>
<dbReference type="Gene3D" id="3.40.50.300">
    <property type="entry name" value="P-loop containing nucleotide triphosphate hydrolases"/>
    <property type="match status" value="1"/>
</dbReference>
<dbReference type="Proteomes" id="UP000585272">
    <property type="component" value="Unassembled WGS sequence"/>
</dbReference>
<organism evidence="7 8">
    <name type="scientific">Conexibacter arvalis</name>
    <dbReference type="NCBI Taxonomy" id="912552"/>
    <lineage>
        <taxon>Bacteria</taxon>
        <taxon>Bacillati</taxon>
        <taxon>Actinomycetota</taxon>
        <taxon>Thermoleophilia</taxon>
        <taxon>Solirubrobacterales</taxon>
        <taxon>Conexibacteraceae</taxon>
        <taxon>Conexibacter</taxon>
    </lineage>
</organism>
<dbReference type="InterPro" id="IPR013611">
    <property type="entry name" value="Transp-assoc_OB_typ2"/>
</dbReference>
<name>A0A840IJW5_9ACTN</name>
<dbReference type="Pfam" id="PF08402">
    <property type="entry name" value="TOBE_2"/>
    <property type="match status" value="1"/>
</dbReference>
<feature type="region of interest" description="Disordered" evidence="5">
    <location>
        <begin position="1"/>
        <end position="26"/>
    </location>
</feature>
<dbReference type="InterPro" id="IPR017871">
    <property type="entry name" value="ABC_transporter-like_CS"/>
</dbReference>
<dbReference type="GO" id="GO:0016887">
    <property type="term" value="F:ATP hydrolysis activity"/>
    <property type="evidence" value="ECO:0007669"/>
    <property type="project" value="InterPro"/>
</dbReference>
<dbReference type="InterPro" id="IPR003439">
    <property type="entry name" value="ABC_transporter-like_ATP-bd"/>
</dbReference>
<dbReference type="Gene3D" id="2.40.50.100">
    <property type="match status" value="1"/>
</dbReference>
<dbReference type="FunFam" id="3.40.50.300:FF:000425">
    <property type="entry name" value="Probable ABC transporter, ATP-binding subunit"/>
    <property type="match status" value="1"/>
</dbReference>
<protein>
    <recommendedName>
        <fullName evidence="4">ABC-type quaternary amine transporter</fullName>
        <ecNumber evidence="4">7.6.2.9</ecNumber>
    </recommendedName>
</protein>
<dbReference type="InterPro" id="IPR027417">
    <property type="entry name" value="P-loop_NTPase"/>
</dbReference>
<sequence>MSAARAATGSTPTDRPAAAATAREGAAPAVSVRDVTKAFEGHQAVRGVSFDVGRTEFFAMLGPSGCGKTTTLKMIAGFEQPTSGEIAIAGRVANGEPPFKRDVNTVFQNYALFPHLSVRDNVAFGLRMKGVGRRERAKTAEEALERVGLKGYGRRPVPGLSGGEQQRIAVARALVNRPAVLLLDEPLGALDLKLRQAMQSELKQIQHDAGIAFVYVTHDQSEALTMADRIAVMHGGRVMQIGDPVSIYERPENRFVADFIGESSFLEATALGMRGDDRVEVELAGGAVVCGVGGARPRGSAVTVAIRPEKVRLAAAGDDDAGSAEENAVTGVVTSAVYGGSDTVYELLAPGGTLKARVAMDPGQGHGVSTYAVGDRVCARFAVAATVAIAPDA</sequence>
<keyword evidence="8" id="KW-1185">Reference proteome</keyword>
<evidence type="ECO:0000256" key="5">
    <source>
        <dbReference type="SAM" id="MobiDB-lite"/>
    </source>
</evidence>
<dbReference type="PANTHER" id="PTHR42781">
    <property type="entry name" value="SPERMIDINE/PUTRESCINE IMPORT ATP-BINDING PROTEIN POTA"/>
    <property type="match status" value="1"/>
</dbReference>
<dbReference type="GO" id="GO:0015418">
    <property type="term" value="F:ABC-type quaternary ammonium compound transporting activity"/>
    <property type="evidence" value="ECO:0007669"/>
    <property type="project" value="UniProtKB-EC"/>
</dbReference>
<dbReference type="PROSITE" id="PS50893">
    <property type="entry name" value="ABC_TRANSPORTER_2"/>
    <property type="match status" value="1"/>
</dbReference>
<evidence type="ECO:0000313" key="7">
    <source>
        <dbReference type="EMBL" id="MBB4664314.1"/>
    </source>
</evidence>
<feature type="compositionally biased region" description="Low complexity" evidence="5">
    <location>
        <begin position="11"/>
        <end position="26"/>
    </location>
</feature>
<dbReference type="EMBL" id="JACHNU010000006">
    <property type="protein sequence ID" value="MBB4664314.1"/>
    <property type="molecule type" value="Genomic_DNA"/>
</dbReference>
<dbReference type="InterPro" id="IPR003593">
    <property type="entry name" value="AAA+_ATPase"/>
</dbReference>
<comment type="caution">
    <text evidence="7">The sequence shown here is derived from an EMBL/GenBank/DDBJ whole genome shotgun (WGS) entry which is preliminary data.</text>
</comment>
<dbReference type="AlphaFoldDB" id="A0A840IJW5"/>
<dbReference type="InterPro" id="IPR050093">
    <property type="entry name" value="ABC_SmlMolc_Importer"/>
</dbReference>
<dbReference type="RefSeq" id="WP_183344220.1">
    <property type="nucleotide sequence ID" value="NZ_JACHNU010000006.1"/>
</dbReference>
<evidence type="ECO:0000259" key="6">
    <source>
        <dbReference type="PROSITE" id="PS50893"/>
    </source>
</evidence>
<dbReference type="SUPFAM" id="SSF50331">
    <property type="entry name" value="MOP-like"/>
    <property type="match status" value="1"/>
</dbReference>
<dbReference type="SUPFAM" id="SSF52540">
    <property type="entry name" value="P-loop containing nucleoside triphosphate hydrolases"/>
    <property type="match status" value="1"/>
</dbReference>
<reference evidence="7 8" key="1">
    <citation type="submission" date="2020-08" db="EMBL/GenBank/DDBJ databases">
        <title>Genomic Encyclopedia of Archaeal and Bacterial Type Strains, Phase II (KMG-II): from individual species to whole genera.</title>
        <authorList>
            <person name="Goeker M."/>
        </authorList>
    </citation>
    <scope>NUCLEOTIDE SEQUENCE [LARGE SCALE GENOMIC DNA]</scope>
    <source>
        <strain evidence="7 8">DSM 23288</strain>
    </source>
</reference>
<keyword evidence="3 7" id="KW-0067">ATP-binding</keyword>
<dbReference type="EC" id="7.6.2.9" evidence="4"/>
<accession>A0A840IJW5</accession>
<evidence type="ECO:0000313" key="8">
    <source>
        <dbReference type="Proteomes" id="UP000585272"/>
    </source>
</evidence>
<dbReference type="GO" id="GO:0043190">
    <property type="term" value="C:ATP-binding cassette (ABC) transporter complex"/>
    <property type="evidence" value="ECO:0007669"/>
    <property type="project" value="InterPro"/>
</dbReference>
<dbReference type="GO" id="GO:0005524">
    <property type="term" value="F:ATP binding"/>
    <property type="evidence" value="ECO:0007669"/>
    <property type="project" value="UniProtKB-KW"/>
</dbReference>
<dbReference type="Pfam" id="PF00005">
    <property type="entry name" value="ABC_tran"/>
    <property type="match status" value="1"/>
</dbReference>